<organism evidence="1">
    <name type="scientific">Rhizophora mucronata</name>
    <name type="common">Asiatic mangrove</name>
    <dbReference type="NCBI Taxonomy" id="61149"/>
    <lineage>
        <taxon>Eukaryota</taxon>
        <taxon>Viridiplantae</taxon>
        <taxon>Streptophyta</taxon>
        <taxon>Embryophyta</taxon>
        <taxon>Tracheophyta</taxon>
        <taxon>Spermatophyta</taxon>
        <taxon>Magnoliopsida</taxon>
        <taxon>eudicotyledons</taxon>
        <taxon>Gunneridae</taxon>
        <taxon>Pentapetalae</taxon>
        <taxon>rosids</taxon>
        <taxon>fabids</taxon>
        <taxon>Malpighiales</taxon>
        <taxon>Rhizophoraceae</taxon>
        <taxon>Rhizophora</taxon>
    </lineage>
</organism>
<sequence>MHIMQEALSLTILIK</sequence>
<proteinExistence type="predicted"/>
<evidence type="ECO:0000313" key="1">
    <source>
        <dbReference type="EMBL" id="MBX52204.1"/>
    </source>
</evidence>
<reference evidence="1" key="1">
    <citation type="submission" date="2018-02" db="EMBL/GenBank/DDBJ databases">
        <title>Rhizophora mucronata_Transcriptome.</title>
        <authorList>
            <person name="Meera S.P."/>
            <person name="Sreeshan A."/>
            <person name="Augustine A."/>
        </authorList>
    </citation>
    <scope>NUCLEOTIDE SEQUENCE</scope>
    <source>
        <tissue evidence="1">Leaf</tissue>
    </source>
</reference>
<accession>A0A2P2PBU8</accession>
<name>A0A2P2PBU8_RHIMU</name>
<protein>
    <submittedName>
        <fullName evidence="1">Uncharacterized protein</fullName>
    </submittedName>
</protein>
<dbReference type="EMBL" id="GGEC01071720">
    <property type="protein sequence ID" value="MBX52204.1"/>
    <property type="molecule type" value="Transcribed_RNA"/>
</dbReference>